<evidence type="ECO:0000256" key="7">
    <source>
        <dbReference type="SAM" id="SignalP"/>
    </source>
</evidence>
<dbReference type="GO" id="GO:0005886">
    <property type="term" value="C:plasma membrane"/>
    <property type="evidence" value="ECO:0007669"/>
    <property type="project" value="TreeGrafter"/>
</dbReference>
<dbReference type="STRING" id="1194083.BN12_20030"/>
<evidence type="ECO:0000256" key="1">
    <source>
        <dbReference type="ARBA" id="ARBA00004196"/>
    </source>
</evidence>
<organism evidence="9 10">
    <name type="scientific">Nostocoides japonicum T1-X7</name>
    <dbReference type="NCBI Taxonomy" id="1194083"/>
    <lineage>
        <taxon>Bacteria</taxon>
        <taxon>Bacillati</taxon>
        <taxon>Actinomycetota</taxon>
        <taxon>Actinomycetes</taxon>
        <taxon>Micrococcales</taxon>
        <taxon>Intrasporangiaceae</taxon>
        <taxon>Nostocoides</taxon>
    </lineage>
</organism>
<evidence type="ECO:0000256" key="4">
    <source>
        <dbReference type="ARBA" id="ARBA00023008"/>
    </source>
</evidence>
<evidence type="ECO:0000313" key="9">
    <source>
        <dbReference type="EMBL" id="CCH77487.1"/>
    </source>
</evidence>
<dbReference type="Gene3D" id="2.60.40.1220">
    <property type="match status" value="1"/>
</dbReference>
<dbReference type="InterPro" id="IPR007348">
    <property type="entry name" value="CopC_dom"/>
</dbReference>
<comment type="caution">
    <text evidence="9">The sequence shown here is derived from an EMBL/GenBank/DDBJ whole genome shotgun (WGS) entry which is preliminary data.</text>
</comment>
<evidence type="ECO:0000256" key="3">
    <source>
        <dbReference type="ARBA" id="ARBA00022729"/>
    </source>
</evidence>
<keyword evidence="4" id="KW-0186">Copper</keyword>
<dbReference type="GO" id="GO:0005507">
    <property type="term" value="F:copper ion binding"/>
    <property type="evidence" value="ECO:0007669"/>
    <property type="project" value="InterPro"/>
</dbReference>
<name>A0A077LX69_9MICO</name>
<dbReference type="InterPro" id="IPR014756">
    <property type="entry name" value="Ig_E-set"/>
</dbReference>
<keyword evidence="3 7" id="KW-0732">Signal</keyword>
<comment type="subcellular location">
    <subcellularLocation>
        <location evidence="1">Cell envelope</location>
    </subcellularLocation>
</comment>
<feature type="domain" description="CopC" evidence="8">
    <location>
        <begin position="25"/>
        <end position="117"/>
    </location>
</feature>
<dbReference type="GO" id="GO:0030313">
    <property type="term" value="C:cell envelope"/>
    <property type="evidence" value="ECO:0007669"/>
    <property type="project" value="UniProtKB-SubCell"/>
</dbReference>
<dbReference type="GO" id="GO:0046688">
    <property type="term" value="P:response to copper ion"/>
    <property type="evidence" value="ECO:0007669"/>
    <property type="project" value="InterPro"/>
</dbReference>
<keyword evidence="10" id="KW-1185">Reference proteome</keyword>
<dbReference type="InterPro" id="IPR032694">
    <property type="entry name" value="CopC/D"/>
</dbReference>
<dbReference type="PANTHER" id="PTHR34820">
    <property type="entry name" value="INNER MEMBRANE PROTEIN YEBZ"/>
    <property type="match status" value="1"/>
</dbReference>
<keyword evidence="6" id="KW-0812">Transmembrane</keyword>
<dbReference type="EMBL" id="CAJB01000112">
    <property type="protein sequence ID" value="CCH77487.1"/>
    <property type="molecule type" value="Genomic_DNA"/>
</dbReference>
<evidence type="ECO:0000259" key="8">
    <source>
        <dbReference type="Pfam" id="PF04234"/>
    </source>
</evidence>
<dbReference type="Pfam" id="PF04234">
    <property type="entry name" value="CopC"/>
    <property type="match status" value="1"/>
</dbReference>
<dbReference type="GO" id="GO:0042597">
    <property type="term" value="C:periplasmic space"/>
    <property type="evidence" value="ECO:0007669"/>
    <property type="project" value="InterPro"/>
</dbReference>
<sequence>MWVIVLGLAVCFGTGLVGAGGASAHASLVAITPADGATLPTPPDVVTLTFDEPVTTGLSVVAVRGMDGTDAARGEPSAAGATLTQRLATRLPAGTYTISWKVVSDDGHPVSGTSTFTATAAAAGPATATPGTSTSAGTSSTPGATPRPTTSSSSTASSGVLWFIAVALIVFGVLGWVRALRRQRRLRERHTEQRGDEPPATGHSS</sequence>
<proteinExistence type="predicted"/>
<evidence type="ECO:0000313" key="10">
    <source>
        <dbReference type="Proteomes" id="UP000035721"/>
    </source>
</evidence>
<dbReference type="SUPFAM" id="SSF81296">
    <property type="entry name" value="E set domains"/>
    <property type="match status" value="1"/>
</dbReference>
<protein>
    <recommendedName>
        <fullName evidence="8">CopC domain-containing protein</fullName>
    </recommendedName>
</protein>
<accession>A0A077LX69</accession>
<dbReference type="InterPro" id="IPR014755">
    <property type="entry name" value="Cu-Rt/internalin_Ig-like"/>
</dbReference>
<dbReference type="Proteomes" id="UP000035721">
    <property type="component" value="Unassembled WGS sequence"/>
</dbReference>
<dbReference type="GO" id="GO:0006825">
    <property type="term" value="P:copper ion transport"/>
    <property type="evidence" value="ECO:0007669"/>
    <property type="project" value="InterPro"/>
</dbReference>
<dbReference type="RefSeq" id="WP_048549601.1">
    <property type="nucleotide sequence ID" value="NZ_HF570958.1"/>
</dbReference>
<keyword evidence="6" id="KW-1133">Transmembrane helix</keyword>
<evidence type="ECO:0000256" key="2">
    <source>
        <dbReference type="ARBA" id="ARBA00022723"/>
    </source>
</evidence>
<evidence type="ECO:0000256" key="6">
    <source>
        <dbReference type="SAM" id="Phobius"/>
    </source>
</evidence>
<keyword evidence="6" id="KW-0472">Membrane</keyword>
<feature type="chain" id="PRO_5038924876" description="CopC domain-containing protein" evidence="7">
    <location>
        <begin position="20"/>
        <end position="205"/>
    </location>
</feature>
<feature type="region of interest" description="Disordered" evidence="5">
    <location>
        <begin position="121"/>
        <end position="154"/>
    </location>
</feature>
<evidence type="ECO:0000256" key="5">
    <source>
        <dbReference type="SAM" id="MobiDB-lite"/>
    </source>
</evidence>
<dbReference type="PANTHER" id="PTHR34820:SF4">
    <property type="entry name" value="INNER MEMBRANE PROTEIN YEBZ"/>
    <property type="match status" value="1"/>
</dbReference>
<feature type="signal peptide" evidence="7">
    <location>
        <begin position="1"/>
        <end position="19"/>
    </location>
</feature>
<gene>
    <name evidence="9" type="ORF">BN12_20030</name>
</gene>
<dbReference type="AlphaFoldDB" id="A0A077LX69"/>
<reference evidence="9 10" key="1">
    <citation type="journal article" date="2013" name="ISME J.">
        <title>A metabolic model for members of the genus Tetrasphaera involved in enhanced biological phosphorus removal.</title>
        <authorList>
            <person name="Kristiansen R."/>
            <person name="Nguyen H.T.T."/>
            <person name="Saunders A.M."/>
            <person name="Nielsen J.L."/>
            <person name="Wimmer R."/>
            <person name="Le V.Q."/>
            <person name="McIlroy S.J."/>
            <person name="Petrovski S."/>
            <person name="Seviour R.J."/>
            <person name="Calteau A."/>
            <person name="Nielsen K.L."/>
            <person name="Nielsen P.H."/>
        </authorList>
    </citation>
    <scope>NUCLEOTIDE SEQUENCE [LARGE SCALE GENOMIC DNA]</scope>
    <source>
        <strain evidence="9 10">T1-X7</strain>
    </source>
</reference>
<feature type="transmembrane region" description="Helical" evidence="6">
    <location>
        <begin position="160"/>
        <end position="180"/>
    </location>
</feature>
<keyword evidence="2" id="KW-0479">Metal-binding</keyword>